<dbReference type="InterPro" id="IPR038186">
    <property type="entry name" value="CHAD_dom_sf"/>
</dbReference>
<dbReference type="Proteomes" id="UP000620262">
    <property type="component" value="Unassembled WGS sequence"/>
</dbReference>
<organism evidence="3 4">
    <name type="scientific">Rhizobium viscosum</name>
    <name type="common">Arthrobacter viscosus</name>
    <dbReference type="NCBI Taxonomy" id="1673"/>
    <lineage>
        <taxon>Bacteria</taxon>
        <taxon>Pseudomonadati</taxon>
        <taxon>Pseudomonadota</taxon>
        <taxon>Alphaproteobacteria</taxon>
        <taxon>Hyphomicrobiales</taxon>
        <taxon>Rhizobiaceae</taxon>
        <taxon>Rhizobium/Agrobacterium group</taxon>
        <taxon>Rhizobium</taxon>
    </lineage>
</organism>
<dbReference type="Pfam" id="PF05235">
    <property type="entry name" value="CHAD"/>
    <property type="match status" value="1"/>
</dbReference>
<evidence type="ECO:0000313" key="3">
    <source>
        <dbReference type="EMBL" id="MBE1507268.1"/>
    </source>
</evidence>
<dbReference type="EMBL" id="JADBEC010000002">
    <property type="protein sequence ID" value="MBE1507268.1"/>
    <property type="molecule type" value="Genomic_DNA"/>
</dbReference>
<dbReference type="Gene3D" id="2.40.320.10">
    <property type="entry name" value="Hypothetical Protein Pfu-838710-001"/>
    <property type="match status" value="1"/>
</dbReference>
<feature type="domain" description="CYTH" evidence="1">
    <location>
        <begin position="2"/>
        <end position="194"/>
    </location>
</feature>
<feature type="domain" description="CHAD" evidence="2">
    <location>
        <begin position="208"/>
        <end position="479"/>
    </location>
</feature>
<evidence type="ECO:0000259" key="1">
    <source>
        <dbReference type="PROSITE" id="PS51707"/>
    </source>
</evidence>
<dbReference type="PANTHER" id="PTHR39569:SF1">
    <property type="entry name" value="INORGANIC TRIPHOSPHATASE"/>
    <property type="match status" value="1"/>
</dbReference>
<dbReference type="SMART" id="SM00880">
    <property type="entry name" value="CHAD"/>
    <property type="match status" value="1"/>
</dbReference>
<gene>
    <name evidence="3" type="ORF">H4W29_004513</name>
</gene>
<dbReference type="PANTHER" id="PTHR39569">
    <property type="entry name" value="INORGANIC TRIPHOSPHATASE"/>
    <property type="match status" value="1"/>
</dbReference>
<dbReference type="InterPro" id="IPR033469">
    <property type="entry name" value="CYTH-like_dom_sf"/>
</dbReference>
<comment type="caution">
    <text evidence="3">The sequence shown here is derived from an EMBL/GenBank/DDBJ whole genome shotgun (WGS) entry which is preliminary data.</text>
</comment>
<dbReference type="Gene3D" id="1.40.20.10">
    <property type="entry name" value="CHAD domain"/>
    <property type="match status" value="1"/>
</dbReference>
<dbReference type="PROSITE" id="PS51708">
    <property type="entry name" value="CHAD"/>
    <property type="match status" value="1"/>
</dbReference>
<reference evidence="3 4" key="1">
    <citation type="submission" date="2020-10" db="EMBL/GenBank/DDBJ databases">
        <title>Sequencing the genomes of 1000 actinobacteria strains.</title>
        <authorList>
            <person name="Klenk H.-P."/>
        </authorList>
    </citation>
    <scope>NUCLEOTIDE SEQUENCE [LARGE SCALE GENOMIC DNA]</scope>
    <source>
        <strain evidence="3 4">DSM 7307</strain>
    </source>
</reference>
<protein>
    <submittedName>
        <fullName evidence="3">Inorganic triphosphatase YgiF</fullName>
    </submittedName>
</protein>
<dbReference type="RefSeq" id="WP_246517406.1">
    <property type="nucleotide sequence ID" value="NZ_BAAAVL010000012.1"/>
</dbReference>
<dbReference type="PROSITE" id="PS51707">
    <property type="entry name" value="CYTH"/>
    <property type="match status" value="1"/>
</dbReference>
<keyword evidence="4" id="KW-1185">Reference proteome</keyword>
<dbReference type="SMART" id="SM01118">
    <property type="entry name" value="CYTH"/>
    <property type="match status" value="1"/>
</dbReference>
<evidence type="ECO:0000259" key="2">
    <source>
        <dbReference type="PROSITE" id="PS51708"/>
    </source>
</evidence>
<dbReference type="SUPFAM" id="SSF55154">
    <property type="entry name" value="CYTH-like phosphatases"/>
    <property type="match status" value="1"/>
</dbReference>
<dbReference type="CDD" id="cd07756">
    <property type="entry name" value="CYTH-like_Pase_CHAD"/>
    <property type="match status" value="1"/>
</dbReference>
<dbReference type="InterPro" id="IPR039013">
    <property type="entry name" value="YgiF"/>
</dbReference>
<sequence length="481" mass="54628">MPSEIEIKLDLSNEALETLIGSDILGEPREVLRQHSIYFDTADRKLKQEGFSLRIRHTGDARVQTVKATGPAKSLFSRSEWETPIESDEPVLDLTSPLRSEFGADLEVDSLFEVLVERRAFDLEENRSKLEAVVDQGEVVSGCRQTLVRELEIELKDGGARDLFVFARKIDAVAPFRFGVLSKSERGYLLQDKEPFAHKAERLLLEHSVRPLAAFRTIAASCFRQFRLNEDILLGRRNPEALHQARVASRRLRSAFSLFKDILPGDVPARLQDELRWIAGVLGHARNVDVLLAKAKDADLRWKLKAVRKSTYDDAVDALESSRARAVMLDFNEWLYCSDFDKIADQAKAETAAEFAGKALERMRRKLKKHGQALADVDDEHRHQVRKDAKKLRYAAEFFASLFDDKRGARRYRKFTAAMEEMQDHLGELNDLVTGPDVLKQHGLSGHPAENTVLSHADKADLIAKAQDSIDEVLDTKRFWR</sequence>
<evidence type="ECO:0000313" key="4">
    <source>
        <dbReference type="Proteomes" id="UP000620262"/>
    </source>
</evidence>
<accession>A0ABR9IVM7</accession>
<dbReference type="InterPro" id="IPR023577">
    <property type="entry name" value="CYTH_domain"/>
</dbReference>
<name>A0ABR9IVM7_RHIVS</name>
<dbReference type="InterPro" id="IPR007899">
    <property type="entry name" value="CHAD_dom"/>
</dbReference>
<dbReference type="Pfam" id="PF01928">
    <property type="entry name" value="CYTH"/>
    <property type="match status" value="1"/>
</dbReference>
<proteinExistence type="predicted"/>